<evidence type="ECO:0000313" key="5">
    <source>
        <dbReference type="Proteomes" id="UP000217348"/>
    </source>
</evidence>
<protein>
    <submittedName>
        <fullName evidence="4">Ribonuclease</fullName>
    </submittedName>
</protein>
<evidence type="ECO:0000256" key="3">
    <source>
        <dbReference type="ARBA" id="ARBA00022801"/>
    </source>
</evidence>
<dbReference type="RefSeq" id="WP_095897084.1">
    <property type="nucleotide sequence ID" value="NZ_CP022387.1"/>
</dbReference>
<dbReference type="EMBL" id="CP022387">
    <property type="protein sequence ID" value="ATA90548.1"/>
    <property type="molecule type" value="Genomic_DNA"/>
</dbReference>
<dbReference type="InterPro" id="IPR044925">
    <property type="entry name" value="His-Me_finger_sf"/>
</dbReference>
<organism evidence="4 5">
    <name type="scientific">Capnocytophaga stomatis</name>
    <dbReference type="NCBI Taxonomy" id="1848904"/>
    <lineage>
        <taxon>Bacteria</taxon>
        <taxon>Pseudomonadati</taxon>
        <taxon>Bacteroidota</taxon>
        <taxon>Flavobacteriia</taxon>
        <taxon>Flavobacteriales</taxon>
        <taxon>Flavobacteriaceae</taxon>
        <taxon>Capnocytophaga</taxon>
    </lineage>
</organism>
<gene>
    <name evidence="4" type="ORF">CGC58_02805</name>
</gene>
<evidence type="ECO:0000256" key="1">
    <source>
        <dbReference type="ARBA" id="ARBA00006429"/>
    </source>
</evidence>
<sequence length="260" mass="30335">MIMVIKGIIFTIILFLSICGNSSFPEQKRNRSIKKNNIPFELRDYYSSVDFSKKGMKLYEDLAVLTIEKHSKFLKYSERHKYLYKADRSDNNSEKVVLIYTGEERFWKEYEGNKEYSPNTFNTEHVYPRSKIITQAVTDLHHLRVCDSKVNNRRGNYPFTDGKGVAKLVNKSWFPGDEWKGDVARMVLYLNLRYAEELNEEISTGGIDLLLKWNAEDPVSSIEKNRNDVIQQAQGNRNPFIDNPYLATLIWGGCQAENHW</sequence>
<comment type="similarity">
    <text evidence="1">Belongs to the EndA/NucM nuclease family.</text>
</comment>
<proteinExistence type="inferred from homology"/>
<evidence type="ECO:0000256" key="2">
    <source>
        <dbReference type="ARBA" id="ARBA00022722"/>
    </source>
</evidence>
<dbReference type="Pfam" id="PF04231">
    <property type="entry name" value="Endonuclease_1"/>
    <property type="match status" value="1"/>
</dbReference>
<accession>A0A250G2J7</accession>
<reference evidence="5" key="1">
    <citation type="submission" date="2017-06" db="EMBL/GenBank/DDBJ databases">
        <title>Capnocytophaga spp. assemblies.</title>
        <authorList>
            <person name="Gulvik C.A."/>
        </authorList>
    </citation>
    <scope>NUCLEOTIDE SEQUENCE [LARGE SCALE GENOMIC DNA]</scope>
    <source>
        <strain evidence="5">H2177</strain>
    </source>
</reference>
<dbReference type="GO" id="GO:0016787">
    <property type="term" value="F:hydrolase activity"/>
    <property type="evidence" value="ECO:0007669"/>
    <property type="project" value="UniProtKB-KW"/>
</dbReference>
<dbReference type="AlphaFoldDB" id="A0A250G2J7"/>
<evidence type="ECO:0000313" key="4">
    <source>
        <dbReference type="EMBL" id="ATA90548.1"/>
    </source>
</evidence>
<dbReference type="SUPFAM" id="SSF54060">
    <property type="entry name" value="His-Me finger endonucleases"/>
    <property type="match status" value="1"/>
</dbReference>
<dbReference type="GO" id="GO:0004518">
    <property type="term" value="F:nuclease activity"/>
    <property type="evidence" value="ECO:0007669"/>
    <property type="project" value="UniProtKB-KW"/>
</dbReference>
<dbReference type="Proteomes" id="UP000217348">
    <property type="component" value="Chromosome"/>
</dbReference>
<keyword evidence="3" id="KW-0378">Hydrolase</keyword>
<dbReference type="InterPro" id="IPR007346">
    <property type="entry name" value="Endonuclease-I"/>
</dbReference>
<dbReference type="PANTHER" id="PTHR33607">
    <property type="entry name" value="ENDONUCLEASE-1"/>
    <property type="match status" value="1"/>
</dbReference>
<dbReference type="KEGG" id="csto:CGC58_02805"/>
<name>A0A250G2J7_9FLAO</name>
<dbReference type="PANTHER" id="PTHR33607:SF2">
    <property type="entry name" value="ENDONUCLEASE-1"/>
    <property type="match status" value="1"/>
</dbReference>
<dbReference type="OrthoDB" id="9805017at2"/>
<keyword evidence="2" id="KW-0540">Nuclease</keyword>